<name>A0ABV8UG39_9PROT</name>
<comment type="caution">
    <text evidence="2">The sequence shown here is derived from an EMBL/GenBank/DDBJ whole genome shotgun (WGS) entry which is preliminary data.</text>
</comment>
<sequence length="230" mass="25167">MFSEEKESKRIFGADNTMGLFVALYLILLAFFIILTALSTHTAARGSLAMESVNKTFTRAGQSQTEDIDPRASTAAAEDPVLKAIQQRFFSELDIPGRFSEAGGRAFEIQFPESYLFEPGAINMRRDMSPFMDQIIAALADVSSGGRQEVAFLFGTGGGAVARELTRTQEIAVRRAGSLARYLQTSGLERDVFTTGFVGIPEGEILAIFSRTFDRNERSKLGEGRGRNGN</sequence>
<protein>
    <recommendedName>
        <fullName evidence="4">Motility protein B-like N-terminal domain-containing protein</fullName>
    </recommendedName>
</protein>
<evidence type="ECO:0008006" key="4">
    <source>
        <dbReference type="Google" id="ProtNLM"/>
    </source>
</evidence>
<dbReference type="RefSeq" id="WP_068144992.1">
    <property type="nucleotide sequence ID" value="NZ_JBHSCR010000035.1"/>
</dbReference>
<dbReference type="Proteomes" id="UP001595776">
    <property type="component" value="Unassembled WGS sequence"/>
</dbReference>
<organism evidence="2 3">
    <name type="scientific">Kordiimonas lipolytica</name>
    <dbReference type="NCBI Taxonomy" id="1662421"/>
    <lineage>
        <taxon>Bacteria</taxon>
        <taxon>Pseudomonadati</taxon>
        <taxon>Pseudomonadota</taxon>
        <taxon>Alphaproteobacteria</taxon>
        <taxon>Kordiimonadales</taxon>
        <taxon>Kordiimonadaceae</taxon>
        <taxon>Kordiimonas</taxon>
    </lineage>
</organism>
<evidence type="ECO:0000313" key="3">
    <source>
        <dbReference type="Proteomes" id="UP001595776"/>
    </source>
</evidence>
<proteinExistence type="predicted"/>
<keyword evidence="1" id="KW-0472">Membrane</keyword>
<keyword evidence="1" id="KW-0812">Transmembrane</keyword>
<feature type="transmembrane region" description="Helical" evidence="1">
    <location>
        <begin position="20"/>
        <end position="38"/>
    </location>
</feature>
<dbReference type="EMBL" id="JBHSCR010000035">
    <property type="protein sequence ID" value="MFC4349692.1"/>
    <property type="molecule type" value="Genomic_DNA"/>
</dbReference>
<keyword evidence="3" id="KW-1185">Reference proteome</keyword>
<evidence type="ECO:0000256" key="1">
    <source>
        <dbReference type="SAM" id="Phobius"/>
    </source>
</evidence>
<gene>
    <name evidence="2" type="ORF">ACFO5Q_17710</name>
</gene>
<accession>A0ABV8UG39</accession>
<reference evidence="3" key="1">
    <citation type="journal article" date="2019" name="Int. J. Syst. Evol. Microbiol.">
        <title>The Global Catalogue of Microorganisms (GCM) 10K type strain sequencing project: providing services to taxonomists for standard genome sequencing and annotation.</title>
        <authorList>
            <consortium name="The Broad Institute Genomics Platform"/>
            <consortium name="The Broad Institute Genome Sequencing Center for Infectious Disease"/>
            <person name="Wu L."/>
            <person name="Ma J."/>
        </authorList>
    </citation>
    <scope>NUCLEOTIDE SEQUENCE [LARGE SCALE GENOMIC DNA]</scope>
    <source>
        <strain evidence="3">CGMCC 1.15304</strain>
    </source>
</reference>
<evidence type="ECO:0000313" key="2">
    <source>
        <dbReference type="EMBL" id="MFC4349692.1"/>
    </source>
</evidence>
<keyword evidence="1" id="KW-1133">Transmembrane helix</keyword>